<dbReference type="WBParaSite" id="MBELARI_LOCUS20460">
    <property type="protein sequence ID" value="MBELARI_LOCUS20460"/>
    <property type="gene ID" value="MBELARI_LOCUS20460"/>
</dbReference>
<keyword evidence="2" id="KW-0678">Repressor</keyword>
<evidence type="ECO:0000256" key="1">
    <source>
        <dbReference type="ARBA" id="ARBA00006231"/>
    </source>
</evidence>
<dbReference type="AlphaFoldDB" id="A0AAF3F1N9"/>
<dbReference type="GO" id="GO:0000994">
    <property type="term" value="F:RNA polymerase III core binding"/>
    <property type="evidence" value="ECO:0007669"/>
    <property type="project" value="TreeGrafter"/>
</dbReference>
<dbReference type="PIRSF" id="PIRSF037240">
    <property type="entry name" value="RNA_polIII_Trep_MAF1"/>
    <property type="match status" value="1"/>
</dbReference>
<proteinExistence type="inferred from homology"/>
<accession>A0AAF3F1N9</accession>
<dbReference type="InterPro" id="IPR038564">
    <property type="entry name" value="Maf1_sf"/>
</dbReference>
<keyword evidence="2" id="KW-0804">Transcription</keyword>
<dbReference type="Gene3D" id="3.40.1000.50">
    <property type="entry name" value="Repressor of RNA polymerase III transcription Maf1"/>
    <property type="match status" value="1"/>
</dbReference>
<dbReference type="Proteomes" id="UP000887575">
    <property type="component" value="Unassembled WGS sequence"/>
</dbReference>
<keyword evidence="2" id="KW-0539">Nucleus</keyword>
<dbReference type="PANTHER" id="PTHR22504:SF0">
    <property type="entry name" value="REPRESSOR OF RNA POLYMERASE III TRANSCRIPTION MAF1 HOMOLOG"/>
    <property type="match status" value="1"/>
</dbReference>
<comment type="function">
    <text evidence="2">Element of the TORC1 signaling pathway that acts as a mediator of diverse signals and that represses RNA polymerase III transcription. Inhibits the de novo assembly of TFIIIB onto DNA.</text>
</comment>
<dbReference type="GO" id="GO:0005634">
    <property type="term" value="C:nucleus"/>
    <property type="evidence" value="ECO:0007669"/>
    <property type="project" value="UniProtKB-SubCell"/>
</dbReference>
<dbReference type="InterPro" id="IPR015257">
    <property type="entry name" value="Maf1"/>
</dbReference>
<evidence type="ECO:0000256" key="2">
    <source>
        <dbReference type="PIRNR" id="PIRNR037240"/>
    </source>
</evidence>
<comment type="subcellular location">
    <subcellularLocation>
        <location evidence="2">Nucleus</location>
    </subcellularLocation>
</comment>
<dbReference type="GO" id="GO:0016480">
    <property type="term" value="P:negative regulation of transcription by RNA polymerase III"/>
    <property type="evidence" value="ECO:0007669"/>
    <property type="project" value="UniProtKB-UniRule"/>
</dbReference>
<comment type="similarity">
    <text evidence="1 2">Belongs to the MAF1 family.</text>
</comment>
<reference evidence="4" key="1">
    <citation type="submission" date="2024-02" db="UniProtKB">
        <authorList>
            <consortium name="WormBaseParasite"/>
        </authorList>
    </citation>
    <scope>IDENTIFICATION</scope>
</reference>
<protein>
    <recommendedName>
        <fullName evidence="2">Repressor of RNA polymerase III transcription MAF1</fullName>
    </recommendedName>
</protein>
<organism evidence="3 4">
    <name type="scientific">Mesorhabditis belari</name>
    <dbReference type="NCBI Taxonomy" id="2138241"/>
    <lineage>
        <taxon>Eukaryota</taxon>
        <taxon>Metazoa</taxon>
        <taxon>Ecdysozoa</taxon>
        <taxon>Nematoda</taxon>
        <taxon>Chromadorea</taxon>
        <taxon>Rhabditida</taxon>
        <taxon>Rhabditina</taxon>
        <taxon>Rhabditomorpha</taxon>
        <taxon>Rhabditoidea</taxon>
        <taxon>Rhabditidae</taxon>
        <taxon>Mesorhabditinae</taxon>
        <taxon>Mesorhabditis</taxon>
    </lineage>
</organism>
<evidence type="ECO:0000313" key="4">
    <source>
        <dbReference type="WBParaSite" id="MBELARI_LOCUS20460"/>
    </source>
</evidence>
<evidence type="ECO:0000313" key="3">
    <source>
        <dbReference type="Proteomes" id="UP000887575"/>
    </source>
</evidence>
<dbReference type="PANTHER" id="PTHR22504">
    <property type="entry name" value="REPRESSOR OF RNA POLYMERASE III TRANSCRIPTION MAF1"/>
    <property type="match status" value="1"/>
</dbReference>
<keyword evidence="2" id="KW-0805">Transcription regulation</keyword>
<name>A0AAF3F1N9_9BILA</name>
<dbReference type="Pfam" id="PF09174">
    <property type="entry name" value="Maf1"/>
    <property type="match status" value="1"/>
</dbReference>
<sequence>MKYLENSSLQQISEKIGSASNDCLLDFKLESYSCKMIQSDKRQWKTTNLNERQPLSPPEDWSTLAAPIGHSHRMRHLSEHSCSGGSDHDGDELNYVDSISKRTMFDLIAALNTSYSDYDFSDVKSSTFSRMRDFESVVDAVDNKLSTAVGDKYRLLRDELWQSIVEEIKPLECKIYSYNSGYDGDPFSEEGVFWGLTYFFYNKNLKQRPTKGNVYMLQS</sequence>
<keyword evidence="3" id="KW-1185">Reference proteome</keyword>